<accession>A6L5M3</accession>
<protein>
    <submittedName>
        <fullName evidence="1">Uncharacterized protein</fullName>
    </submittedName>
</protein>
<reference evidence="1 2" key="1">
    <citation type="journal article" date="2007" name="PLoS Biol.">
        <title>Evolution of symbiotic bacteria in the distal human intestine.</title>
        <authorList>
            <person name="Xu J."/>
            <person name="Mahowald M.A."/>
            <person name="Ley R.E."/>
            <person name="Lozupone C.A."/>
            <person name="Hamady M."/>
            <person name="Martens E.C."/>
            <person name="Henrissat B."/>
            <person name="Coutinho P.M."/>
            <person name="Minx P."/>
            <person name="Latreille P."/>
            <person name="Cordum H."/>
            <person name="Van Brunt A."/>
            <person name="Kim K."/>
            <person name="Fulton R.S."/>
            <person name="Fulton L.A."/>
            <person name="Clifton S.W."/>
            <person name="Wilson R.K."/>
            <person name="Knight R.D."/>
            <person name="Gordon J.I."/>
        </authorList>
    </citation>
    <scope>NUCLEOTIDE SEQUENCE [LARGE SCALE GENOMIC DNA]</scope>
    <source>
        <strain evidence="2">ATCC 8482 / DSM 1447 / JCM 5826 / CCUG 4940 / NBRC 14291 / NCTC 11154</strain>
    </source>
</reference>
<dbReference type="EMBL" id="CP000139">
    <property type="protein sequence ID" value="ABR40987.1"/>
    <property type="molecule type" value="Genomic_DNA"/>
</dbReference>
<sequence>MRVYTHYTKITEKEGFRWRTLLQFGDSWNIIGTVVMKNPGSASVSCPVTDTEVLQALRIFDEHTAEEIWYEFKPDQTMYCIRDLFHEYYSMNKHIELNGIIQIFNLFYIREANLECALQKTAQFGSKDLTDYDVAHLIPPIYLGFSNLSKHETYQITAQRFFEEALAQGMMCYYKDFLENRFYHPLYLMRHTRNRKHGLKARLQFIQNTLEPKIEGYDLSGKEKYSDKYKVAELVCNKLSELRYPIHDEKNHRYKLNEQIELTVSTANSGFIGIRHLGKNRNYLKIDFPDEIQLRDVLSLYGYQTERDKLKVWLGIKDFSDFNLSNDNEEQIAKAIIEEIEKLRVEL</sequence>
<evidence type="ECO:0000313" key="2">
    <source>
        <dbReference type="Proteomes" id="UP000002861"/>
    </source>
</evidence>
<dbReference type="AlphaFoldDB" id="A6L5M3"/>
<name>A6L5M3_PHOV8</name>
<organism evidence="1 2">
    <name type="scientific">Phocaeicola vulgatus (strain ATCC 8482 / DSM 1447 / JCM 5826 / CCUG 4940 / NBRC 14291 / NCTC 11154)</name>
    <name type="common">Bacteroides vulgatus</name>
    <dbReference type="NCBI Taxonomy" id="435590"/>
    <lineage>
        <taxon>Bacteria</taxon>
        <taxon>Pseudomonadati</taxon>
        <taxon>Bacteroidota</taxon>
        <taxon>Bacteroidia</taxon>
        <taxon>Bacteroidales</taxon>
        <taxon>Bacteroidaceae</taxon>
        <taxon>Phocaeicola</taxon>
    </lineage>
</organism>
<dbReference type="KEGG" id="bvu:BVU_3361"/>
<proteinExistence type="predicted"/>
<dbReference type="Proteomes" id="UP000002861">
    <property type="component" value="Chromosome"/>
</dbReference>
<dbReference type="HOGENOM" id="CLU_798464_0_0_10"/>
<dbReference type="eggNOG" id="ENOG5030YNP">
    <property type="taxonomic scope" value="Bacteria"/>
</dbReference>
<evidence type="ECO:0000313" key="1">
    <source>
        <dbReference type="EMBL" id="ABR40987.1"/>
    </source>
</evidence>
<gene>
    <name evidence="1" type="ordered locus">BVU_3361</name>
</gene>
<dbReference type="PaxDb" id="435590-BVU_3361"/>